<sequence length="51" mass="5632">MPRVGATALLAEPACDEPRLGIFPLRFTLPSNFVERRIFSYPNPCDGPIGK</sequence>
<reference evidence="1" key="1">
    <citation type="submission" date="2009-05" db="EMBL/GenBank/DDBJ databases">
        <authorList>
            <person name="Harkins D.M."/>
            <person name="DeShazer D."/>
            <person name="Woods D.E."/>
            <person name="Brinkac L.M."/>
            <person name="Brown K.A."/>
            <person name="Hung G.C."/>
            <person name="Tuanyok A."/>
            <person name="Zhang B."/>
            <person name="Nierman W.C."/>
        </authorList>
    </citation>
    <scope>NUCLEOTIDE SEQUENCE [LARGE SCALE GENOMIC DNA]</scope>
    <source>
        <strain evidence="1">1710a</strain>
    </source>
</reference>
<accession>A0A0E1W457</accession>
<proteinExistence type="predicted"/>
<dbReference type="HOGENOM" id="CLU_3230871_0_0_4"/>
<dbReference type="EMBL" id="CM000832">
    <property type="protein sequence ID" value="EET07199.1"/>
    <property type="molecule type" value="Genomic_DNA"/>
</dbReference>
<gene>
    <name evidence="1" type="ORF">BURPS1710A_2930</name>
</gene>
<dbReference type="Proteomes" id="UP000001812">
    <property type="component" value="Chromosome I"/>
</dbReference>
<organism evidence="1">
    <name type="scientific">Burkholderia pseudomallei 1710a</name>
    <dbReference type="NCBI Taxonomy" id="320371"/>
    <lineage>
        <taxon>Bacteria</taxon>
        <taxon>Pseudomonadati</taxon>
        <taxon>Pseudomonadota</taxon>
        <taxon>Betaproteobacteria</taxon>
        <taxon>Burkholderiales</taxon>
        <taxon>Burkholderiaceae</taxon>
        <taxon>Burkholderia</taxon>
        <taxon>pseudomallei group</taxon>
    </lineage>
</organism>
<name>A0A0E1W457_BURPE</name>
<evidence type="ECO:0000313" key="1">
    <source>
        <dbReference type="EMBL" id="EET07199.1"/>
    </source>
</evidence>
<dbReference type="AlphaFoldDB" id="A0A0E1W457"/>
<protein>
    <submittedName>
        <fullName evidence="1">Uncharacterized protein</fullName>
    </submittedName>
</protein>